<dbReference type="InterPro" id="IPR000073">
    <property type="entry name" value="AB_hydrolase_1"/>
</dbReference>
<name>A0A846WI83_9ACTN</name>
<dbReference type="PANTHER" id="PTHR43798">
    <property type="entry name" value="MONOACYLGLYCEROL LIPASE"/>
    <property type="match status" value="1"/>
</dbReference>
<dbReference type="SUPFAM" id="SSF53474">
    <property type="entry name" value="alpha/beta-Hydrolases"/>
    <property type="match status" value="1"/>
</dbReference>
<proteinExistence type="predicted"/>
<dbReference type="InterPro" id="IPR000639">
    <property type="entry name" value="Epox_hydrolase-like"/>
</dbReference>
<gene>
    <name evidence="2" type="ORF">HGA05_07645</name>
</gene>
<dbReference type="Gene3D" id="3.40.50.1820">
    <property type="entry name" value="alpha/beta hydrolase"/>
    <property type="match status" value="1"/>
</dbReference>
<dbReference type="Proteomes" id="UP000563898">
    <property type="component" value="Unassembled WGS sequence"/>
</dbReference>
<sequence length="295" mass="31544">MRERRLVVGPHRTRVLESDGDGPLLLLLHGFADSADTWRDLLEVLGSRGIRAAAVDLPGFGRASGISRDGRLLEIYDDFVAAVLAALRGPDDPPAIVVGNSMGATVAVRAATARDDVAAAVALAPAGLGFRPALHHASDAIDHLLPMLRVAYRVPYPAVAVQGAIAVYYRVRLAHGARNAWRFGSHFRGMAEFRRVGVLGRRLMAEIQQGVWSVDDFRRPITLVWGSADPVCDVRGADAFIEAVPGTRLVMIPGAGHLPQIDAPERVADILAEVAAASDLAAPGSQPMDRKGNRR</sequence>
<evidence type="ECO:0000259" key="1">
    <source>
        <dbReference type="Pfam" id="PF12697"/>
    </source>
</evidence>
<organism evidence="2 3">
    <name type="scientific">Gordonia polyisoprenivorans</name>
    <dbReference type="NCBI Taxonomy" id="84595"/>
    <lineage>
        <taxon>Bacteria</taxon>
        <taxon>Bacillati</taxon>
        <taxon>Actinomycetota</taxon>
        <taxon>Actinomycetes</taxon>
        <taxon>Mycobacteriales</taxon>
        <taxon>Gordoniaceae</taxon>
        <taxon>Gordonia</taxon>
    </lineage>
</organism>
<comment type="caution">
    <text evidence="2">The sequence shown here is derived from an EMBL/GenBank/DDBJ whole genome shotgun (WGS) entry which is preliminary data.</text>
</comment>
<accession>A0A846WI83</accession>
<dbReference type="Pfam" id="PF12697">
    <property type="entry name" value="Abhydrolase_6"/>
    <property type="match status" value="1"/>
</dbReference>
<dbReference type="GO" id="GO:0016787">
    <property type="term" value="F:hydrolase activity"/>
    <property type="evidence" value="ECO:0007669"/>
    <property type="project" value="UniProtKB-KW"/>
</dbReference>
<dbReference type="AlphaFoldDB" id="A0A846WI83"/>
<dbReference type="EMBL" id="JAAXPC010000003">
    <property type="protein sequence ID" value="NKY01442.1"/>
    <property type="molecule type" value="Genomic_DNA"/>
</dbReference>
<evidence type="ECO:0000313" key="2">
    <source>
        <dbReference type="EMBL" id="NKY01442.1"/>
    </source>
</evidence>
<feature type="domain" description="AB hydrolase-1" evidence="1">
    <location>
        <begin position="25"/>
        <end position="269"/>
    </location>
</feature>
<reference evidence="2 3" key="1">
    <citation type="submission" date="2020-04" db="EMBL/GenBank/DDBJ databases">
        <title>MicrobeNet Type strains.</title>
        <authorList>
            <person name="Nicholson A.C."/>
        </authorList>
    </citation>
    <scope>NUCLEOTIDE SEQUENCE [LARGE SCALE GENOMIC DNA]</scope>
    <source>
        <strain evidence="2 3">ATCC BAA-14</strain>
    </source>
</reference>
<protein>
    <submittedName>
        <fullName evidence="2">Alpha/beta hydrolase</fullName>
    </submittedName>
</protein>
<keyword evidence="2" id="KW-0378">Hydrolase</keyword>
<dbReference type="PRINTS" id="PR00412">
    <property type="entry name" value="EPOXHYDRLASE"/>
</dbReference>
<dbReference type="InterPro" id="IPR029058">
    <property type="entry name" value="AB_hydrolase_fold"/>
</dbReference>
<dbReference type="PRINTS" id="PR00111">
    <property type="entry name" value="ABHYDROLASE"/>
</dbReference>
<evidence type="ECO:0000313" key="3">
    <source>
        <dbReference type="Proteomes" id="UP000563898"/>
    </source>
</evidence>
<dbReference type="InterPro" id="IPR050266">
    <property type="entry name" value="AB_hydrolase_sf"/>
</dbReference>